<dbReference type="SMART" id="SM00116">
    <property type="entry name" value="CBS"/>
    <property type="match status" value="2"/>
</dbReference>
<evidence type="ECO:0000256" key="1">
    <source>
        <dbReference type="ARBA" id="ARBA00023122"/>
    </source>
</evidence>
<feature type="domain" description="CBS" evidence="3">
    <location>
        <begin position="7"/>
        <end position="65"/>
    </location>
</feature>
<dbReference type="RefSeq" id="WP_012851082.1">
    <property type="nucleotide sequence ID" value="NC_013510.1"/>
</dbReference>
<dbReference type="eggNOG" id="COG0517">
    <property type="taxonomic scope" value="Bacteria"/>
</dbReference>
<organism evidence="4 5">
    <name type="scientific">Thermomonospora curvata (strain ATCC 19995 / DSM 43183 / JCM 3096 / KCTC 9072 / NBRC 15933 / NCIMB 10081 / Henssen B9)</name>
    <dbReference type="NCBI Taxonomy" id="471852"/>
    <lineage>
        <taxon>Bacteria</taxon>
        <taxon>Bacillati</taxon>
        <taxon>Actinomycetota</taxon>
        <taxon>Actinomycetes</taxon>
        <taxon>Streptosporangiales</taxon>
        <taxon>Thermomonosporaceae</taxon>
        <taxon>Thermomonospora</taxon>
    </lineage>
</organism>
<protein>
    <submittedName>
        <fullName evidence="4">Putative signal transduction protein with CBS domains</fullName>
    </submittedName>
</protein>
<evidence type="ECO:0000313" key="5">
    <source>
        <dbReference type="Proteomes" id="UP000001918"/>
    </source>
</evidence>
<dbReference type="AlphaFoldDB" id="D1A5D8"/>
<dbReference type="STRING" id="471852.Tcur_0705"/>
<sequence>MRIGNIYRPTVIGCRPGERLADAARRMAEEKVGALPLLDGDRVIGIITERDLVTAMADAVDPDATDVASYATDTVQTADVNEDSQQVARRMLEAGIRHLPVREGGRMVGMVSMRDLLALETWMS</sequence>
<dbReference type="PANTHER" id="PTHR43080:SF2">
    <property type="entry name" value="CBS DOMAIN-CONTAINING PROTEIN"/>
    <property type="match status" value="1"/>
</dbReference>
<dbReference type="SUPFAM" id="SSF54631">
    <property type="entry name" value="CBS-domain pair"/>
    <property type="match status" value="1"/>
</dbReference>
<keyword evidence="1 2" id="KW-0129">CBS domain</keyword>
<evidence type="ECO:0000256" key="2">
    <source>
        <dbReference type="PROSITE-ProRule" id="PRU00703"/>
    </source>
</evidence>
<dbReference type="Proteomes" id="UP000001918">
    <property type="component" value="Chromosome"/>
</dbReference>
<dbReference type="PANTHER" id="PTHR43080">
    <property type="entry name" value="CBS DOMAIN-CONTAINING PROTEIN CBSX3, MITOCHONDRIAL"/>
    <property type="match status" value="1"/>
</dbReference>
<dbReference type="Gene3D" id="3.10.580.10">
    <property type="entry name" value="CBS-domain"/>
    <property type="match status" value="1"/>
</dbReference>
<evidence type="ECO:0000313" key="4">
    <source>
        <dbReference type="EMBL" id="ACY96298.1"/>
    </source>
</evidence>
<dbReference type="PROSITE" id="PS51371">
    <property type="entry name" value="CBS"/>
    <property type="match status" value="2"/>
</dbReference>
<dbReference type="KEGG" id="tcu:Tcur_0705"/>
<reference evidence="4 5" key="1">
    <citation type="journal article" date="2011" name="Stand. Genomic Sci.">
        <title>Complete genome sequence of Thermomonospora curvata type strain (B9).</title>
        <authorList>
            <person name="Chertkov O."/>
            <person name="Sikorski J."/>
            <person name="Nolan M."/>
            <person name="Lapidus A."/>
            <person name="Lucas S."/>
            <person name="Del Rio T.G."/>
            <person name="Tice H."/>
            <person name="Cheng J.F."/>
            <person name="Goodwin L."/>
            <person name="Pitluck S."/>
            <person name="Liolios K."/>
            <person name="Ivanova N."/>
            <person name="Mavromatis K."/>
            <person name="Mikhailova N."/>
            <person name="Ovchinnikova G."/>
            <person name="Pati A."/>
            <person name="Chen A."/>
            <person name="Palaniappan K."/>
            <person name="Djao O.D."/>
            <person name="Land M."/>
            <person name="Hauser L."/>
            <person name="Chang Y.J."/>
            <person name="Jeffries C.D."/>
            <person name="Brettin T."/>
            <person name="Han C."/>
            <person name="Detter J.C."/>
            <person name="Rohde M."/>
            <person name="Goker M."/>
            <person name="Woyke T."/>
            <person name="Bristow J."/>
            <person name="Eisen J.A."/>
            <person name="Markowitz V."/>
            <person name="Hugenholtz P."/>
            <person name="Klenk H.P."/>
            <person name="Kyrpides N.C."/>
        </authorList>
    </citation>
    <scope>NUCLEOTIDE SEQUENCE [LARGE SCALE GENOMIC DNA]</scope>
    <source>
        <strain evidence="5">ATCC 19995 / DSM 43183 / JCM 3096 / KCTC 9072 / NBRC 15933 / NCIMB 10081 / Henssen B9</strain>
    </source>
</reference>
<dbReference type="InterPro" id="IPR000644">
    <property type="entry name" value="CBS_dom"/>
</dbReference>
<dbReference type="HOGENOM" id="CLU_040681_12_1_11"/>
<proteinExistence type="predicted"/>
<feature type="domain" description="CBS" evidence="3">
    <location>
        <begin position="71"/>
        <end position="124"/>
    </location>
</feature>
<name>D1A5D8_THECD</name>
<accession>D1A5D8</accession>
<dbReference type="Pfam" id="PF00571">
    <property type="entry name" value="CBS"/>
    <property type="match status" value="2"/>
</dbReference>
<dbReference type="EMBL" id="CP001738">
    <property type="protein sequence ID" value="ACY96298.1"/>
    <property type="molecule type" value="Genomic_DNA"/>
</dbReference>
<dbReference type="OrthoDB" id="9799454at2"/>
<evidence type="ECO:0000259" key="3">
    <source>
        <dbReference type="PROSITE" id="PS51371"/>
    </source>
</evidence>
<dbReference type="InterPro" id="IPR051257">
    <property type="entry name" value="Diverse_CBS-Domain"/>
</dbReference>
<dbReference type="InterPro" id="IPR046342">
    <property type="entry name" value="CBS_dom_sf"/>
</dbReference>
<keyword evidence="5" id="KW-1185">Reference proteome</keyword>
<gene>
    <name evidence="4" type="ordered locus">Tcur_0705</name>
</gene>